<sequence length="106" mass="12141">MNSASELIFGYGRSQCLGKSIAMMEIGNPCLRSVNSTPKFDRKEMPFPTQAQLLKHFDWRLARPEHKKFLWHLHPKAHVSLGNREIVLIKKSRALLPGKPASCLFR</sequence>
<evidence type="ECO:0000313" key="2">
    <source>
        <dbReference type="Proteomes" id="UP001174936"/>
    </source>
</evidence>
<evidence type="ECO:0008006" key="3">
    <source>
        <dbReference type="Google" id="ProtNLM"/>
    </source>
</evidence>
<dbReference type="AlphaFoldDB" id="A0AA39Y873"/>
<gene>
    <name evidence="1" type="ORF">B0T16DRAFT_414844</name>
</gene>
<reference evidence="1" key="1">
    <citation type="submission" date="2023-06" db="EMBL/GenBank/DDBJ databases">
        <title>Genome-scale phylogeny and comparative genomics of the fungal order Sordariales.</title>
        <authorList>
            <consortium name="Lawrence Berkeley National Laboratory"/>
            <person name="Hensen N."/>
            <person name="Bonometti L."/>
            <person name="Westerberg I."/>
            <person name="Brannstrom I.O."/>
            <person name="Guillou S."/>
            <person name="Cros-Aarteil S."/>
            <person name="Calhoun S."/>
            <person name="Haridas S."/>
            <person name="Kuo A."/>
            <person name="Mondo S."/>
            <person name="Pangilinan J."/>
            <person name="Riley R."/>
            <person name="Labutti K."/>
            <person name="Andreopoulos B."/>
            <person name="Lipzen A."/>
            <person name="Chen C."/>
            <person name="Yanf M."/>
            <person name="Daum C."/>
            <person name="Ng V."/>
            <person name="Clum A."/>
            <person name="Steindorff A."/>
            <person name="Ohm R."/>
            <person name="Martin F."/>
            <person name="Silar P."/>
            <person name="Natvig D."/>
            <person name="Lalanne C."/>
            <person name="Gautier V."/>
            <person name="Ament-Velasquez S.L."/>
            <person name="Kruys A."/>
            <person name="Hutchinson M.I."/>
            <person name="Powell A.J."/>
            <person name="Barry K."/>
            <person name="Miller A.N."/>
            <person name="Grigoriev I.V."/>
            <person name="Debuchy R."/>
            <person name="Gladieux P."/>
            <person name="Thoren M.H."/>
            <person name="Johannesson H."/>
        </authorList>
    </citation>
    <scope>NUCLEOTIDE SEQUENCE</scope>
    <source>
        <strain evidence="1">SMH2532-1</strain>
    </source>
</reference>
<name>A0AA39Y873_9PEZI</name>
<dbReference type="EMBL" id="JAULSV010000004">
    <property type="protein sequence ID" value="KAK0647200.1"/>
    <property type="molecule type" value="Genomic_DNA"/>
</dbReference>
<evidence type="ECO:0000313" key="1">
    <source>
        <dbReference type="EMBL" id="KAK0647200.1"/>
    </source>
</evidence>
<comment type="caution">
    <text evidence="1">The sequence shown here is derived from an EMBL/GenBank/DDBJ whole genome shotgun (WGS) entry which is preliminary data.</text>
</comment>
<protein>
    <recommendedName>
        <fullName evidence="3">Cytochrome P450</fullName>
    </recommendedName>
</protein>
<keyword evidence="2" id="KW-1185">Reference proteome</keyword>
<organism evidence="1 2">
    <name type="scientific">Cercophora newfieldiana</name>
    <dbReference type="NCBI Taxonomy" id="92897"/>
    <lineage>
        <taxon>Eukaryota</taxon>
        <taxon>Fungi</taxon>
        <taxon>Dikarya</taxon>
        <taxon>Ascomycota</taxon>
        <taxon>Pezizomycotina</taxon>
        <taxon>Sordariomycetes</taxon>
        <taxon>Sordariomycetidae</taxon>
        <taxon>Sordariales</taxon>
        <taxon>Lasiosphaeriaceae</taxon>
        <taxon>Cercophora</taxon>
    </lineage>
</organism>
<proteinExistence type="predicted"/>
<accession>A0AA39Y873</accession>
<dbReference type="Proteomes" id="UP001174936">
    <property type="component" value="Unassembled WGS sequence"/>
</dbReference>